<feature type="transmembrane region" description="Helical" evidence="1">
    <location>
        <begin position="58"/>
        <end position="77"/>
    </location>
</feature>
<dbReference type="PANTHER" id="PTHR43596">
    <property type="entry name" value="ADP,ATP CARRIER PROTEIN"/>
    <property type="match status" value="1"/>
</dbReference>
<dbReference type="Gene3D" id="1.20.1250.20">
    <property type="entry name" value="MFS general substrate transporter like domains"/>
    <property type="match status" value="1"/>
</dbReference>
<evidence type="ECO:0000313" key="3">
    <source>
        <dbReference type="Proteomes" id="UP000231019"/>
    </source>
</evidence>
<sequence>MREASDFERFFSLVTGARKNERLKTIASFLAMFLLLLSYYMVKPLRNSQFLKEFNTDYLPFFFLFTAFVSVIVTKIFNSFYNKIEVFRLVAYSFFVMMACKLCFHFYLPVGGKTAIVLFYIFASVYFLLATAVLWGCINYIFTSEEGERCYSFIAIGSMIGGLVGSEISAVFSRGTLRSYALVFSALVMGSVLLFLLLAVKSNRSPLRKKTERKNKSEPQAGFFSDFQEIWANRYVRSLAVMMYAIAAFNTVLEFQSQKLIDQHMATQAYQQNFQFLEKALMQSGKQVSKETGFEFVFGLKDQPEAQRPALISAFVQSHDLNLKPDLLFKTYLSYQDKLEAQTREVFSKIYLFQNILGIALLFFVSRWLFQRMGVRFTVMILPSFYTVVILALFFPINLLMIESFLVIGYGLNYSLNRATRELLFTKTSDSTIFRLKPMIDGPVRRLGDVTMALLKLALTVFFVQFLHLPSVRADQIFFVTSLAILGFWIYSVWYVGGRYDQLKRESAAGLNTESEAD</sequence>
<dbReference type="SUPFAM" id="SSF103473">
    <property type="entry name" value="MFS general substrate transporter"/>
    <property type="match status" value="1"/>
</dbReference>
<reference evidence="2 3" key="1">
    <citation type="submission" date="2017-09" db="EMBL/GenBank/DDBJ databases">
        <title>Depth-based differentiation of microbial function through sediment-hosted aquifers and enrichment of novel symbionts in the deep terrestrial subsurface.</title>
        <authorList>
            <person name="Probst A.J."/>
            <person name="Ladd B."/>
            <person name="Jarett J.K."/>
            <person name="Geller-Mcgrath D.E."/>
            <person name="Sieber C.M."/>
            <person name="Emerson J.B."/>
            <person name="Anantharaman K."/>
            <person name="Thomas B.C."/>
            <person name="Malmstrom R."/>
            <person name="Stieglmeier M."/>
            <person name="Klingl A."/>
            <person name="Woyke T."/>
            <person name="Ryan C.M."/>
            <person name="Banfield J.F."/>
        </authorList>
    </citation>
    <scope>NUCLEOTIDE SEQUENCE [LARGE SCALE GENOMIC DNA]</scope>
    <source>
        <strain evidence="2">CG17_big_fil_post_rev_8_21_14_2_50_48_46</strain>
    </source>
</reference>
<keyword evidence="1" id="KW-0812">Transmembrane</keyword>
<feature type="transmembrane region" description="Helical" evidence="1">
    <location>
        <begin position="150"/>
        <end position="173"/>
    </location>
</feature>
<dbReference type="Proteomes" id="UP000231019">
    <property type="component" value="Unassembled WGS sequence"/>
</dbReference>
<name>A0A2M7G956_9BACT</name>
<dbReference type="PANTHER" id="PTHR43596:SF1">
    <property type="entry name" value="ADP,ATP CARRIER PROTEIN"/>
    <property type="match status" value="1"/>
</dbReference>
<feature type="transmembrane region" description="Helical" evidence="1">
    <location>
        <begin position="89"/>
        <end position="108"/>
    </location>
</feature>
<feature type="transmembrane region" description="Helical" evidence="1">
    <location>
        <begin position="179"/>
        <end position="200"/>
    </location>
</feature>
<feature type="transmembrane region" description="Helical" evidence="1">
    <location>
        <begin position="477"/>
        <end position="497"/>
    </location>
</feature>
<keyword evidence="1" id="KW-0472">Membrane</keyword>
<dbReference type="InterPro" id="IPR036259">
    <property type="entry name" value="MFS_trans_sf"/>
</dbReference>
<dbReference type="EMBL" id="PFFQ01000012">
    <property type="protein sequence ID" value="PIW18639.1"/>
    <property type="molecule type" value="Genomic_DNA"/>
</dbReference>
<dbReference type="AlphaFoldDB" id="A0A2M7G956"/>
<evidence type="ECO:0008006" key="4">
    <source>
        <dbReference type="Google" id="ProtNLM"/>
    </source>
</evidence>
<feature type="transmembrane region" description="Helical" evidence="1">
    <location>
        <begin position="453"/>
        <end position="471"/>
    </location>
</feature>
<keyword evidence="1" id="KW-1133">Transmembrane helix</keyword>
<protein>
    <recommendedName>
        <fullName evidence="4">ADP,ATP carrier protein</fullName>
    </recommendedName>
</protein>
<comment type="caution">
    <text evidence="2">The sequence shown here is derived from an EMBL/GenBank/DDBJ whole genome shotgun (WGS) entry which is preliminary data.</text>
</comment>
<feature type="transmembrane region" description="Helical" evidence="1">
    <location>
        <begin position="385"/>
        <end position="412"/>
    </location>
</feature>
<accession>A0A2M7G956</accession>
<evidence type="ECO:0000256" key="1">
    <source>
        <dbReference type="SAM" id="Phobius"/>
    </source>
</evidence>
<organism evidence="2 3">
    <name type="scientific">bacterium (Candidatus Blackallbacteria) CG17_big_fil_post_rev_8_21_14_2_50_48_46</name>
    <dbReference type="NCBI Taxonomy" id="2014261"/>
    <lineage>
        <taxon>Bacteria</taxon>
        <taxon>Candidatus Blackallbacteria</taxon>
    </lineage>
</organism>
<gene>
    <name evidence="2" type="ORF">COW36_04925</name>
</gene>
<proteinExistence type="predicted"/>
<feature type="transmembrane region" description="Helical" evidence="1">
    <location>
        <begin position="114"/>
        <end position="138"/>
    </location>
</feature>
<feature type="transmembrane region" description="Helical" evidence="1">
    <location>
        <begin position="350"/>
        <end position="370"/>
    </location>
</feature>
<feature type="transmembrane region" description="Helical" evidence="1">
    <location>
        <begin position="25"/>
        <end position="42"/>
    </location>
</feature>
<evidence type="ECO:0000313" key="2">
    <source>
        <dbReference type="EMBL" id="PIW18639.1"/>
    </source>
</evidence>